<accession>A0ABR1IPU4</accession>
<proteinExistence type="predicted"/>
<keyword evidence="3" id="KW-1185">Reference proteome</keyword>
<evidence type="ECO:0000313" key="3">
    <source>
        <dbReference type="Proteomes" id="UP001498398"/>
    </source>
</evidence>
<sequence>MIFYLKRQRFLSAHTHDAVTRIVRYTVETGSITAIVAIVQVTVQLAFPKNNFFETPSWMLGKLYSNNLLVLLNSRAVVIGGRTKGSPSEPGAFVNEIRLNSRGDISATRLGVGSASSGSKHAIDHEGVQVEKEVRWDASAIQHDGTVV</sequence>
<dbReference type="InterPro" id="IPR045339">
    <property type="entry name" value="DUF6534"/>
</dbReference>
<protein>
    <recommendedName>
        <fullName evidence="1">DUF6534 domain-containing protein</fullName>
    </recommendedName>
</protein>
<organism evidence="2 3">
    <name type="scientific">Marasmiellus scandens</name>
    <dbReference type="NCBI Taxonomy" id="2682957"/>
    <lineage>
        <taxon>Eukaryota</taxon>
        <taxon>Fungi</taxon>
        <taxon>Dikarya</taxon>
        <taxon>Basidiomycota</taxon>
        <taxon>Agaricomycotina</taxon>
        <taxon>Agaricomycetes</taxon>
        <taxon>Agaricomycetidae</taxon>
        <taxon>Agaricales</taxon>
        <taxon>Marasmiineae</taxon>
        <taxon>Omphalotaceae</taxon>
        <taxon>Marasmiellus</taxon>
    </lineage>
</organism>
<gene>
    <name evidence="2" type="ORF">VKT23_018217</name>
</gene>
<comment type="caution">
    <text evidence="2">The sequence shown here is derived from an EMBL/GenBank/DDBJ whole genome shotgun (WGS) entry which is preliminary data.</text>
</comment>
<dbReference type="EMBL" id="JBANRG010000081">
    <property type="protein sequence ID" value="KAK7438051.1"/>
    <property type="molecule type" value="Genomic_DNA"/>
</dbReference>
<dbReference type="Proteomes" id="UP001498398">
    <property type="component" value="Unassembled WGS sequence"/>
</dbReference>
<name>A0ABR1IPU4_9AGAR</name>
<feature type="domain" description="DUF6534" evidence="1">
    <location>
        <begin position="1"/>
        <end position="76"/>
    </location>
</feature>
<evidence type="ECO:0000259" key="1">
    <source>
        <dbReference type="Pfam" id="PF20152"/>
    </source>
</evidence>
<reference evidence="2 3" key="1">
    <citation type="submission" date="2024-01" db="EMBL/GenBank/DDBJ databases">
        <title>A draft genome for the cacao thread blight pathogen Marasmiellus scandens.</title>
        <authorList>
            <person name="Baruah I.K."/>
            <person name="Leung J."/>
            <person name="Bukari Y."/>
            <person name="Amoako-Attah I."/>
            <person name="Meinhardt L.W."/>
            <person name="Bailey B.A."/>
            <person name="Cohen S.P."/>
        </authorList>
    </citation>
    <scope>NUCLEOTIDE SEQUENCE [LARGE SCALE GENOMIC DNA]</scope>
    <source>
        <strain evidence="2 3">GH-19</strain>
    </source>
</reference>
<evidence type="ECO:0000313" key="2">
    <source>
        <dbReference type="EMBL" id="KAK7438050.1"/>
    </source>
</evidence>
<dbReference type="Pfam" id="PF20152">
    <property type="entry name" value="DUF6534"/>
    <property type="match status" value="1"/>
</dbReference>
<dbReference type="EMBL" id="JBANRG010000081">
    <property type="protein sequence ID" value="KAK7438050.1"/>
    <property type="molecule type" value="Genomic_DNA"/>
</dbReference>